<organism evidence="2 3">
    <name type="scientific">Vanessa tameamea</name>
    <name type="common">Kamehameha butterfly</name>
    <dbReference type="NCBI Taxonomy" id="334116"/>
    <lineage>
        <taxon>Eukaryota</taxon>
        <taxon>Metazoa</taxon>
        <taxon>Ecdysozoa</taxon>
        <taxon>Arthropoda</taxon>
        <taxon>Hexapoda</taxon>
        <taxon>Insecta</taxon>
        <taxon>Pterygota</taxon>
        <taxon>Neoptera</taxon>
        <taxon>Endopterygota</taxon>
        <taxon>Lepidoptera</taxon>
        <taxon>Glossata</taxon>
        <taxon>Ditrysia</taxon>
        <taxon>Papilionoidea</taxon>
        <taxon>Nymphalidae</taxon>
        <taxon>Nymphalinae</taxon>
        <taxon>Vanessa</taxon>
    </lineage>
</organism>
<reference evidence="3" key="1">
    <citation type="submission" date="2025-08" db="UniProtKB">
        <authorList>
            <consortium name="RefSeq"/>
        </authorList>
    </citation>
    <scope>IDENTIFICATION</scope>
    <source>
        <tissue evidence="3">Whole body</tissue>
    </source>
</reference>
<proteinExistence type="predicted"/>
<feature type="chain" id="PRO_5045278965" evidence="1">
    <location>
        <begin position="25"/>
        <end position="179"/>
    </location>
</feature>
<evidence type="ECO:0000313" key="2">
    <source>
        <dbReference type="Proteomes" id="UP001652626"/>
    </source>
</evidence>
<evidence type="ECO:0000256" key="1">
    <source>
        <dbReference type="SAM" id="SignalP"/>
    </source>
</evidence>
<dbReference type="Proteomes" id="UP001652626">
    <property type="component" value="Chromosome Z"/>
</dbReference>
<dbReference type="GeneID" id="113404057"/>
<sequence>MSISSTFYIMQLHIFLAVLSYFTSDFVVFSESTKDANGVELTPTSKILTNEYNSPQESWDVNNGMKSLWIYRPPMIQPHQSDDEQQSHHVVLKPPHMVTRLAKPLTFGFDPYFNKGYFEPFERRQKPVSLVAFRKNGIQPRERAVPSDQVESAEVAELQSAFNDISNLWHDQQYNIRDV</sequence>
<evidence type="ECO:0000313" key="3">
    <source>
        <dbReference type="RefSeq" id="XP_064076509.1"/>
    </source>
</evidence>
<dbReference type="RefSeq" id="XP_064076509.1">
    <property type="nucleotide sequence ID" value="XM_064220439.1"/>
</dbReference>
<accession>A0ABM4AYY1</accession>
<feature type="signal peptide" evidence="1">
    <location>
        <begin position="1"/>
        <end position="24"/>
    </location>
</feature>
<keyword evidence="1" id="KW-0732">Signal</keyword>
<gene>
    <name evidence="3" type="primary">LOC113404057</name>
</gene>
<keyword evidence="2" id="KW-1185">Reference proteome</keyword>
<name>A0ABM4AYY1_VANTA</name>
<protein>
    <submittedName>
        <fullName evidence="3">Uncharacterized protein LOC113404057 isoform X1</fullName>
    </submittedName>
</protein>